<dbReference type="OrthoDB" id="571691at2"/>
<dbReference type="STRING" id="1165094.RINTHH_16950"/>
<evidence type="ECO:0000313" key="2">
    <source>
        <dbReference type="Proteomes" id="UP000053051"/>
    </source>
</evidence>
<dbReference type="EMBL" id="CAIY01000068">
    <property type="protein sequence ID" value="CCH67850.1"/>
    <property type="molecule type" value="Genomic_DNA"/>
</dbReference>
<accession>M1X328</accession>
<organism evidence="1 2">
    <name type="scientific">Richelia intracellularis HH01</name>
    <dbReference type="NCBI Taxonomy" id="1165094"/>
    <lineage>
        <taxon>Bacteria</taxon>
        <taxon>Bacillati</taxon>
        <taxon>Cyanobacteriota</taxon>
        <taxon>Cyanophyceae</taxon>
        <taxon>Nostocales</taxon>
        <taxon>Nostocaceae</taxon>
        <taxon>Richelia</taxon>
    </lineage>
</organism>
<dbReference type="InterPro" id="IPR009711">
    <property type="entry name" value="UPF0473"/>
</dbReference>
<dbReference type="Proteomes" id="UP000053051">
    <property type="component" value="Unassembled WGS sequence"/>
</dbReference>
<dbReference type="Pfam" id="PF06949">
    <property type="entry name" value="DUF1292"/>
    <property type="match status" value="1"/>
</dbReference>
<name>M1X328_9NOST</name>
<keyword evidence="2" id="KW-1185">Reference proteome</keyword>
<dbReference type="PANTHER" id="PTHR36061">
    <property type="match status" value="1"/>
</dbReference>
<evidence type="ECO:0000313" key="1">
    <source>
        <dbReference type="EMBL" id="CCH67850.1"/>
    </source>
</evidence>
<dbReference type="AlphaFoldDB" id="M1X328"/>
<gene>
    <name evidence="1" type="ORF">RINTHH_16950</name>
</gene>
<protein>
    <recommendedName>
        <fullName evidence="3">DUF3727 domain-containing protein</fullName>
    </recommendedName>
</protein>
<dbReference type="Pfam" id="PF12527">
    <property type="entry name" value="DUF3727"/>
    <property type="match status" value="1"/>
</dbReference>
<reference evidence="1 2" key="1">
    <citation type="submission" date="2012-05" db="EMBL/GenBank/DDBJ databases">
        <authorList>
            <person name="Hilton J."/>
        </authorList>
    </citation>
    <scope>NUCLEOTIDE SEQUENCE [LARGE SCALE GENOMIC DNA]</scope>
    <source>
        <strain evidence="1 2">HH01</strain>
    </source>
</reference>
<dbReference type="RefSeq" id="WP_008234930.1">
    <property type="nucleotide sequence ID" value="NZ_CAIY01000068.1"/>
</dbReference>
<evidence type="ECO:0008006" key="3">
    <source>
        <dbReference type="Google" id="ProtNLM"/>
    </source>
</evidence>
<comment type="caution">
    <text evidence="1">The sequence shown here is derived from an EMBL/GenBank/DDBJ whole genome shotgun (WGS) entry which is preliminary data.</text>
</comment>
<proteinExistence type="predicted"/>
<reference evidence="2" key="2">
    <citation type="submission" date="2016-01" db="EMBL/GenBank/DDBJ databases">
        <title>Diatom-associated endosymboitic cyanobacterium lacks core nitrogen metabolism enzymes.</title>
        <authorList>
            <person name="Hilton J.A."/>
            <person name="Foster R.A."/>
            <person name="Tripp H.J."/>
            <person name="Carter B.J."/>
            <person name="Zehr J.P."/>
            <person name="Villareal T.A."/>
        </authorList>
    </citation>
    <scope>NUCLEOTIDE SEQUENCE [LARGE SCALE GENOMIC DNA]</scope>
    <source>
        <strain evidence="2">HH01</strain>
    </source>
</reference>
<dbReference type="PANTHER" id="PTHR36061:SF3">
    <property type="entry name" value="OS04G0692200 PROTEIN"/>
    <property type="match status" value="1"/>
</dbReference>
<sequence>MFSSPFSDKNERDLGVITLTDEQGRSLECYLEDSLLVDGKEYFLLLPKDSPVEFFVSCSKGGEEVILIEDDTTIEQVYPIAQAVLAEQNLELKCTAYTLTVVGNLPSMEESDTFTLEIEDEEELEPEELQLLAKFYYEDQEYTIYTPIDPLLFFAQKHISGMMKLLSPEEFRKLQPLLEEHLFNETD</sequence>
<dbReference type="InterPro" id="IPR022203">
    <property type="entry name" value="DUF3727"/>
</dbReference>